<organism evidence="1">
    <name type="scientific">Sesamum calycinum</name>
    <dbReference type="NCBI Taxonomy" id="2727403"/>
    <lineage>
        <taxon>Eukaryota</taxon>
        <taxon>Viridiplantae</taxon>
        <taxon>Streptophyta</taxon>
        <taxon>Embryophyta</taxon>
        <taxon>Tracheophyta</taxon>
        <taxon>Spermatophyta</taxon>
        <taxon>Magnoliopsida</taxon>
        <taxon>eudicotyledons</taxon>
        <taxon>Gunneridae</taxon>
        <taxon>Pentapetalae</taxon>
        <taxon>asterids</taxon>
        <taxon>lamiids</taxon>
        <taxon>Lamiales</taxon>
        <taxon>Pedaliaceae</taxon>
        <taxon>Sesamum</taxon>
    </lineage>
</organism>
<reference evidence="1" key="2">
    <citation type="journal article" date="2024" name="Plant">
        <title>Genomic evolution and insights into agronomic trait innovations of Sesamum species.</title>
        <authorList>
            <person name="Miao H."/>
            <person name="Wang L."/>
            <person name="Qu L."/>
            <person name="Liu H."/>
            <person name="Sun Y."/>
            <person name="Le M."/>
            <person name="Wang Q."/>
            <person name="Wei S."/>
            <person name="Zheng Y."/>
            <person name="Lin W."/>
            <person name="Duan Y."/>
            <person name="Cao H."/>
            <person name="Xiong S."/>
            <person name="Wang X."/>
            <person name="Wei L."/>
            <person name="Li C."/>
            <person name="Ma Q."/>
            <person name="Ju M."/>
            <person name="Zhao R."/>
            <person name="Li G."/>
            <person name="Mu C."/>
            <person name="Tian Q."/>
            <person name="Mei H."/>
            <person name="Zhang T."/>
            <person name="Gao T."/>
            <person name="Zhang H."/>
        </authorList>
    </citation>
    <scope>NUCLEOTIDE SEQUENCE</scope>
    <source>
        <strain evidence="1">KEN8</strain>
    </source>
</reference>
<dbReference type="AlphaFoldDB" id="A0AAW2K1H4"/>
<protein>
    <submittedName>
        <fullName evidence="1">Uncharacterized protein</fullName>
    </submittedName>
</protein>
<proteinExistence type="predicted"/>
<reference evidence="1" key="1">
    <citation type="submission" date="2020-06" db="EMBL/GenBank/DDBJ databases">
        <authorList>
            <person name="Li T."/>
            <person name="Hu X."/>
            <person name="Zhang T."/>
            <person name="Song X."/>
            <person name="Zhang H."/>
            <person name="Dai N."/>
            <person name="Sheng W."/>
            <person name="Hou X."/>
            <person name="Wei L."/>
        </authorList>
    </citation>
    <scope>NUCLEOTIDE SEQUENCE</scope>
    <source>
        <strain evidence="1">KEN8</strain>
        <tissue evidence="1">Leaf</tissue>
    </source>
</reference>
<name>A0AAW2K1H4_9LAMI</name>
<dbReference type="EMBL" id="JACGWM010000636">
    <property type="protein sequence ID" value="KAL0300480.1"/>
    <property type="molecule type" value="Genomic_DNA"/>
</dbReference>
<evidence type="ECO:0000313" key="1">
    <source>
        <dbReference type="EMBL" id="KAL0300480.1"/>
    </source>
</evidence>
<accession>A0AAW2K1H4</accession>
<gene>
    <name evidence="1" type="ORF">Scaly_3045200</name>
</gene>
<comment type="caution">
    <text evidence="1">The sequence shown here is derived from an EMBL/GenBank/DDBJ whole genome shotgun (WGS) entry which is preliminary data.</text>
</comment>
<sequence length="161" mass="17862">MHVYPKGAEERRVVKDSHPYQAFSQRVRKQSSDKAGSKCHSMVVQEASSSGVSTPVQKRRFKLTGEGNTLHRSPKSVLCSIPPVGRISFCRLSFPSLSKVGSSQTLACYKLGSGTAVSRFPCSRQLVLDRSDRVFIIWSKRIRTFCMPVPKTDALPLGYTP</sequence>